<evidence type="ECO:0000259" key="4">
    <source>
        <dbReference type="PROSITE" id="PS51000"/>
    </source>
</evidence>
<comment type="caution">
    <text evidence="5">The sequence shown here is derived from an EMBL/GenBank/DDBJ whole genome shotgun (WGS) entry which is preliminary data.</text>
</comment>
<dbReference type="InterPro" id="IPR014036">
    <property type="entry name" value="DeoR-like_C"/>
</dbReference>
<dbReference type="PANTHER" id="PTHR30363:SF8">
    <property type="entry name" value="DEOXYRIBOSE OPERON REPRESSOR"/>
    <property type="match status" value="1"/>
</dbReference>
<dbReference type="SMART" id="SM00420">
    <property type="entry name" value="HTH_DEOR"/>
    <property type="match status" value="1"/>
</dbReference>
<dbReference type="SMART" id="SM01134">
    <property type="entry name" value="DeoRC"/>
    <property type="match status" value="1"/>
</dbReference>
<evidence type="ECO:0000256" key="3">
    <source>
        <dbReference type="ARBA" id="ARBA00023163"/>
    </source>
</evidence>
<dbReference type="Proteomes" id="UP001407405">
    <property type="component" value="Unassembled WGS sequence"/>
</dbReference>
<dbReference type="InterPro" id="IPR001034">
    <property type="entry name" value="DeoR_HTH"/>
</dbReference>
<proteinExistence type="predicted"/>
<keyword evidence="2 5" id="KW-0238">DNA-binding</keyword>
<dbReference type="Pfam" id="PF00455">
    <property type="entry name" value="DeoRC"/>
    <property type="match status" value="1"/>
</dbReference>
<evidence type="ECO:0000256" key="1">
    <source>
        <dbReference type="ARBA" id="ARBA00023015"/>
    </source>
</evidence>
<dbReference type="PROSITE" id="PS00894">
    <property type="entry name" value="HTH_DEOR_1"/>
    <property type="match status" value="1"/>
</dbReference>
<keyword evidence="3" id="KW-0804">Transcription</keyword>
<dbReference type="InterPro" id="IPR036388">
    <property type="entry name" value="WH-like_DNA-bd_sf"/>
</dbReference>
<evidence type="ECO:0000256" key="2">
    <source>
        <dbReference type="ARBA" id="ARBA00023125"/>
    </source>
</evidence>
<dbReference type="InterPro" id="IPR050313">
    <property type="entry name" value="Carb_Metab_HTH_regulators"/>
</dbReference>
<feature type="domain" description="HTH deoR-type" evidence="4">
    <location>
        <begin position="4"/>
        <end position="59"/>
    </location>
</feature>
<evidence type="ECO:0000313" key="6">
    <source>
        <dbReference type="Proteomes" id="UP001407405"/>
    </source>
</evidence>
<keyword evidence="1" id="KW-0805">Transcription regulation</keyword>
<reference evidence="5 6" key="1">
    <citation type="submission" date="2024-04" db="EMBL/GenBank/DDBJ databases">
        <title>Genome sequencing and metabolic network reconstruction of aminoacids and betaine degradation by Anoxynatronum sibiricum.</title>
        <authorList>
            <person name="Detkova E.N."/>
            <person name="Boltjanskaja Y.V."/>
            <person name="Mardanov A.V."/>
            <person name="Kevbrin V."/>
        </authorList>
    </citation>
    <scope>NUCLEOTIDE SEQUENCE [LARGE SCALE GENOMIC DNA]</scope>
    <source>
        <strain evidence="5 6">Z-7981</strain>
    </source>
</reference>
<dbReference type="PRINTS" id="PR00037">
    <property type="entry name" value="HTHLACR"/>
</dbReference>
<dbReference type="RefSeq" id="WP_343185344.1">
    <property type="nucleotide sequence ID" value="NZ_JBCITM010000004.1"/>
</dbReference>
<keyword evidence="6" id="KW-1185">Reference proteome</keyword>
<dbReference type="Gene3D" id="3.40.50.1360">
    <property type="match status" value="1"/>
</dbReference>
<dbReference type="InterPro" id="IPR018356">
    <property type="entry name" value="Tscrpt_reg_HTH_DeoR_CS"/>
</dbReference>
<protein>
    <submittedName>
        <fullName evidence="5">DeoR/GlpR family DNA-binding transcription regulator</fullName>
    </submittedName>
</protein>
<sequence>MGKKGARLTQMTHILKQRHFIPIRELASHFEVSEMTIRRDLDHLKTRGIAENAGGTAVYHQGSFATGNDQDYNLSEETVKQNLQKSSIGRYAASLIEQDDIIILDTGTTTETIAPHIPDDLNVTALCYTANILTALHGNTGIHLLFAGGYYHPKTQMFESTEGIDFIRRIRAKKVFLSAAGVHKDLGVTCVNSYEVPTKHAILKSSLQKILVVDSSKFDIIRPAYFCDLNRIDTVITDEAISQEWRVLLESLGIDLHTVPFNP</sequence>
<dbReference type="SUPFAM" id="SSF46785">
    <property type="entry name" value="Winged helix' DNA-binding domain"/>
    <property type="match status" value="1"/>
</dbReference>
<dbReference type="GO" id="GO:0003677">
    <property type="term" value="F:DNA binding"/>
    <property type="evidence" value="ECO:0007669"/>
    <property type="project" value="UniProtKB-KW"/>
</dbReference>
<dbReference type="EMBL" id="JBCITM010000004">
    <property type="protein sequence ID" value="MEN1760022.1"/>
    <property type="molecule type" value="Genomic_DNA"/>
</dbReference>
<dbReference type="InterPro" id="IPR037171">
    <property type="entry name" value="NagB/RpiA_transferase-like"/>
</dbReference>
<dbReference type="SUPFAM" id="SSF100950">
    <property type="entry name" value="NagB/RpiA/CoA transferase-like"/>
    <property type="match status" value="1"/>
</dbReference>
<dbReference type="PROSITE" id="PS51000">
    <property type="entry name" value="HTH_DEOR_2"/>
    <property type="match status" value="1"/>
</dbReference>
<dbReference type="InterPro" id="IPR036390">
    <property type="entry name" value="WH_DNA-bd_sf"/>
</dbReference>
<name>A0ABU9VSB1_9CLOT</name>
<dbReference type="PANTHER" id="PTHR30363">
    <property type="entry name" value="HTH-TYPE TRANSCRIPTIONAL REGULATOR SRLR-RELATED"/>
    <property type="match status" value="1"/>
</dbReference>
<dbReference type="Pfam" id="PF08220">
    <property type="entry name" value="HTH_DeoR"/>
    <property type="match status" value="1"/>
</dbReference>
<accession>A0ABU9VSB1</accession>
<organism evidence="5 6">
    <name type="scientific">Anoxynatronum sibiricum</name>
    <dbReference type="NCBI Taxonomy" id="210623"/>
    <lineage>
        <taxon>Bacteria</taxon>
        <taxon>Bacillati</taxon>
        <taxon>Bacillota</taxon>
        <taxon>Clostridia</taxon>
        <taxon>Eubacteriales</taxon>
        <taxon>Clostridiaceae</taxon>
        <taxon>Anoxynatronum</taxon>
    </lineage>
</organism>
<evidence type="ECO:0000313" key="5">
    <source>
        <dbReference type="EMBL" id="MEN1760022.1"/>
    </source>
</evidence>
<dbReference type="Gene3D" id="1.10.10.10">
    <property type="entry name" value="Winged helix-like DNA-binding domain superfamily/Winged helix DNA-binding domain"/>
    <property type="match status" value="1"/>
</dbReference>
<gene>
    <name evidence="5" type="ORF">AAIG11_06040</name>
</gene>